<evidence type="ECO:0000313" key="9">
    <source>
        <dbReference type="Proteomes" id="UP000620366"/>
    </source>
</evidence>
<dbReference type="InterPro" id="IPR051788">
    <property type="entry name" value="MFS_Transporter"/>
</dbReference>
<feature type="transmembrane region" description="Helical" evidence="7">
    <location>
        <begin position="145"/>
        <end position="166"/>
    </location>
</feature>
<dbReference type="SUPFAM" id="SSF103473">
    <property type="entry name" value="MFS general substrate transporter"/>
    <property type="match status" value="1"/>
</dbReference>
<protein>
    <submittedName>
        <fullName evidence="8">MFS transporter</fullName>
    </submittedName>
</protein>
<feature type="transmembrane region" description="Helical" evidence="7">
    <location>
        <begin position="12"/>
        <end position="33"/>
    </location>
</feature>
<dbReference type="Proteomes" id="UP000620366">
    <property type="component" value="Unassembled WGS sequence"/>
</dbReference>
<feature type="transmembrane region" description="Helical" evidence="7">
    <location>
        <begin position="39"/>
        <end position="64"/>
    </location>
</feature>
<name>A0A926DDK1_9FIRM</name>
<keyword evidence="9" id="KW-1185">Reference proteome</keyword>
<evidence type="ECO:0000256" key="1">
    <source>
        <dbReference type="ARBA" id="ARBA00004651"/>
    </source>
</evidence>
<dbReference type="PANTHER" id="PTHR23514">
    <property type="entry name" value="BYPASS OF STOP CODON PROTEIN 6"/>
    <property type="match status" value="1"/>
</dbReference>
<evidence type="ECO:0000313" key="8">
    <source>
        <dbReference type="EMBL" id="MBC8536995.1"/>
    </source>
</evidence>
<evidence type="ECO:0000256" key="6">
    <source>
        <dbReference type="ARBA" id="ARBA00023136"/>
    </source>
</evidence>
<feature type="transmembrane region" description="Helical" evidence="7">
    <location>
        <begin position="365"/>
        <end position="386"/>
    </location>
</feature>
<feature type="transmembrane region" description="Helical" evidence="7">
    <location>
        <begin position="212"/>
        <end position="231"/>
    </location>
</feature>
<keyword evidence="4 7" id="KW-0812">Transmembrane</keyword>
<dbReference type="RefSeq" id="WP_249301124.1">
    <property type="nucleotide sequence ID" value="NZ_JACRSP010000004.1"/>
</dbReference>
<evidence type="ECO:0000256" key="5">
    <source>
        <dbReference type="ARBA" id="ARBA00022989"/>
    </source>
</evidence>
<feature type="transmembrane region" description="Helical" evidence="7">
    <location>
        <begin position="172"/>
        <end position="192"/>
    </location>
</feature>
<accession>A0A926DDK1</accession>
<evidence type="ECO:0000256" key="2">
    <source>
        <dbReference type="ARBA" id="ARBA00008335"/>
    </source>
</evidence>
<feature type="transmembrane region" description="Helical" evidence="7">
    <location>
        <begin position="304"/>
        <end position="325"/>
    </location>
</feature>
<feature type="transmembrane region" description="Helical" evidence="7">
    <location>
        <begin position="251"/>
        <end position="268"/>
    </location>
</feature>
<proteinExistence type="inferred from homology"/>
<comment type="subcellular location">
    <subcellularLocation>
        <location evidence="1">Cell membrane</location>
        <topology evidence="1">Multi-pass membrane protein</topology>
    </subcellularLocation>
</comment>
<dbReference type="InterPro" id="IPR036259">
    <property type="entry name" value="MFS_trans_sf"/>
</dbReference>
<evidence type="ECO:0000256" key="4">
    <source>
        <dbReference type="ARBA" id="ARBA00022692"/>
    </source>
</evidence>
<dbReference type="GO" id="GO:0022857">
    <property type="term" value="F:transmembrane transporter activity"/>
    <property type="evidence" value="ECO:0007669"/>
    <property type="project" value="InterPro"/>
</dbReference>
<evidence type="ECO:0000256" key="3">
    <source>
        <dbReference type="ARBA" id="ARBA00022448"/>
    </source>
</evidence>
<keyword evidence="5 7" id="KW-1133">Transmembrane helix</keyword>
<feature type="transmembrane region" description="Helical" evidence="7">
    <location>
        <begin position="76"/>
        <end position="94"/>
    </location>
</feature>
<organism evidence="8 9">
    <name type="scientific">Feifania hominis</name>
    <dbReference type="NCBI Taxonomy" id="2763660"/>
    <lineage>
        <taxon>Bacteria</taxon>
        <taxon>Bacillati</taxon>
        <taxon>Bacillota</taxon>
        <taxon>Clostridia</taxon>
        <taxon>Eubacteriales</taxon>
        <taxon>Feifaniaceae</taxon>
        <taxon>Feifania</taxon>
    </lineage>
</organism>
<feature type="transmembrane region" description="Helical" evidence="7">
    <location>
        <begin position="337"/>
        <end position="359"/>
    </location>
</feature>
<keyword evidence="6 7" id="KW-0472">Membrane</keyword>
<dbReference type="Pfam" id="PF07690">
    <property type="entry name" value="MFS_1"/>
    <property type="match status" value="1"/>
</dbReference>
<dbReference type="EMBL" id="JACRSP010000004">
    <property type="protein sequence ID" value="MBC8536995.1"/>
    <property type="molecule type" value="Genomic_DNA"/>
</dbReference>
<dbReference type="PANTHER" id="PTHR23514:SF3">
    <property type="entry name" value="BYPASS OF STOP CODON PROTEIN 6"/>
    <property type="match status" value="1"/>
</dbReference>
<dbReference type="GO" id="GO:0005886">
    <property type="term" value="C:plasma membrane"/>
    <property type="evidence" value="ECO:0007669"/>
    <property type="project" value="UniProtKB-SubCell"/>
</dbReference>
<evidence type="ECO:0000256" key="7">
    <source>
        <dbReference type="SAM" id="Phobius"/>
    </source>
</evidence>
<feature type="transmembrane region" description="Helical" evidence="7">
    <location>
        <begin position="280"/>
        <end position="298"/>
    </location>
</feature>
<dbReference type="Gene3D" id="1.20.1250.20">
    <property type="entry name" value="MFS general substrate transporter like domains"/>
    <property type="match status" value="1"/>
</dbReference>
<reference evidence="8" key="1">
    <citation type="submission" date="2020-08" db="EMBL/GenBank/DDBJ databases">
        <title>Genome public.</title>
        <authorList>
            <person name="Liu C."/>
            <person name="Sun Q."/>
        </authorList>
    </citation>
    <scope>NUCLEOTIDE SEQUENCE</scope>
    <source>
        <strain evidence="8">BX7</strain>
    </source>
</reference>
<comment type="caution">
    <text evidence="8">The sequence shown here is derived from an EMBL/GenBank/DDBJ whole genome shotgun (WGS) entry which is preliminary data.</text>
</comment>
<sequence length="401" mass="41237">MRQSDRFDHTLRASYLGYVTQAIVNNFAPLLFLSFQSEYAIALGQITLLVSVNFGVQLLVDLLASRCADRIGYRPLIVAAHLFAAAGLAGLGILPELFGAPFAGLLTAVCLTSVGGGLIEVLISPIVEACPMAQKSSAMSLLHSFYCWGQVFVVLASTLFFAAAGIENWRLLALLWALLPLGNALYFSRVPLRSLEEHGGGLSLRALLSGRLFWIFALLMVCAGAAEQAMSQWASAFAEAGLGVSKAAGDLAGPCLFAALMGTARLLHAKFGRPGGEARVMALSAVGSACGFLLAAAAPLPALSLLGCALCGLSAGVLWPGTFSLAARECAGGTAMFALLALAGDLGCAAGPAVVGTVADHFGGSLRAGLGAAVLFAVLLLVGLAARKHTEPVTQENSGTI</sequence>
<gene>
    <name evidence="8" type="ORF">H8695_09880</name>
</gene>
<keyword evidence="3" id="KW-0813">Transport</keyword>
<comment type="similarity">
    <text evidence="2">Belongs to the major facilitator superfamily.</text>
</comment>
<dbReference type="AlphaFoldDB" id="A0A926DDK1"/>
<feature type="transmembrane region" description="Helical" evidence="7">
    <location>
        <begin position="100"/>
        <end position="124"/>
    </location>
</feature>
<dbReference type="InterPro" id="IPR011701">
    <property type="entry name" value="MFS"/>
</dbReference>